<evidence type="ECO:0000256" key="4">
    <source>
        <dbReference type="RuleBase" id="RU362132"/>
    </source>
</evidence>
<dbReference type="InterPro" id="IPR029061">
    <property type="entry name" value="THDP-binding"/>
</dbReference>
<dbReference type="OrthoDB" id="4494979at2"/>
<dbReference type="InterPro" id="IPR012000">
    <property type="entry name" value="Thiamin_PyroP_enz_cen_dom"/>
</dbReference>
<dbReference type="NCBIfam" id="NF005712">
    <property type="entry name" value="PRK07524.1"/>
    <property type="match status" value="1"/>
</dbReference>
<dbReference type="Gene3D" id="3.40.50.970">
    <property type="match status" value="2"/>
</dbReference>
<dbReference type="Pfam" id="PF02776">
    <property type="entry name" value="TPP_enzyme_N"/>
    <property type="match status" value="1"/>
</dbReference>
<dbReference type="AlphaFoldDB" id="A0A4Q7TZ53"/>
<keyword evidence="9" id="KW-1185">Reference proteome</keyword>
<keyword evidence="3 4" id="KW-0786">Thiamine pyrophosphate</keyword>
<dbReference type="InterPro" id="IPR011766">
    <property type="entry name" value="TPP_enzyme_TPP-bd"/>
</dbReference>
<comment type="cofactor">
    <cofactor evidence="1">
        <name>thiamine diphosphate</name>
        <dbReference type="ChEBI" id="CHEBI:58937"/>
    </cofactor>
</comment>
<dbReference type="SUPFAM" id="SSF52467">
    <property type="entry name" value="DHS-like NAD/FAD-binding domain"/>
    <property type="match status" value="1"/>
</dbReference>
<accession>A0A4Q7TZ53</accession>
<dbReference type="InterPro" id="IPR012001">
    <property type="entry name" value="Thiamin_PyroP_enz_TPP-bd_dom"/>
</dbReference>
<feature type="domain" description="Thiamine pyrophosphate enzyme central" evidence="5">
    <location>
        <begin position="202"/>
        <end position="310"/>
    </location>
</feature>
<dbReference type="Gene3D" id="3.40.50.1220">
    <property type="entry name" value="TPP-binding domain"/>
    <property type="match status" value="1"/>
</dbReference>
<dbReference type="PROSITE" id="PS00187">
    <property type="entry name" value="TPP_ENZYMES"/>
    <property type="match status" value="1"/>
</dbReference>
<evidence type="ECO:0000259" key="5">
    <source>
        <dbReference type="Pfam" id="PF00205"/>
    </source>
</evidence>
<dbReference type="RefSeq" id="WP_130453863.1">
    <property type="nucleotide sequence ID" value="NZ_QYAG01000001.1"/>
</dbReference>
<evidence type="ECO:0000256" key="3">
    <source>
        <dbReference type="ARBA" id="ARBA00023052"/>
    </source>
</evidence>
<dbReference type="GO" id="GO:0003984">
    <property type="term" value="F:acetolactate synthase activity"/>
    <property type="evidence" value="ECO:0007669"/>
    <property type="project" value="TreeGrafter"/>
</dbReference>
<dbReference type="CDD" id="cd07035">
    <property type="entry name" value="TPP_PYR_POX_like"/>
    <property type="match status" value="1"/>
</dbReference>
<dbReference type="Proteomes" id="UP000291832">
    <property type="component" value="Unassembled WGS sequence"/>
</dbReference>
<dbReference type="PANTHER" id="PTHR18968:SF13">
    <property type="entry name" value="ACETOLACTATE SYNTHASE CATALYTIC SUBUNIT, MITOCHONDRIAL"/>
    <property type="match status" value="1"/>
</dbReference>
<dbReference type="GO" id="GO:0009097">
    <property type="term" value="P:isoleucine biosynthetic process"/>
    <property type="evidence" value="ECO:0007669"/>
    <property type="project" value="TreeGrafter"/>
</dbReference>
<evidence type="ECO:0000259" key="7">
    <source>
        <dbReference type="Pfam" id="PF02776"/>
    </source>
</evidence>
<dbReference type="GO" id="GO:0050660">
    <property type="term" value="F:flavin adenine dinucleotide binding"/>
    <property type="evidence" value="ECO:0007669"/>
    <property type="project" value="TreeGrafter"/>
</dbReference>
<name>A0A4Q7TZ53_9MICO</name>
<dbReference type="GO" id="GO:0000287">
    <property type="term" value="F:magnesium ion binding"/>
    <property type="evidence" value="ECO:0007669"/>
    <property type="project" value="InterPro"/>
</dbReference>
<protein>
    <submittedName>
        <fullName evidence="8">Acetolactate synthase large subunit</fullName>
    </submittedName>
</protein>
<dbReference type="SUPFAM" id="SSF52518">
    <property type="entry name" value="Thiamin diphosphate-binding fold (THDP-binding)"/>
    <property type="match status" value="2"/>
</dbReference>
<dbReference type="InterPro" id="IPR045229">
    <property type="entry name" value="TPP_enz"/>
</dbReference>
<gene>
    <name evidence="8" type="ORF">EV139_1695</name>
</gene>
<dbReference type="GO" id="GO:0005948">
    <property type="term" value="C:acetolactate synthase complex"/>
    <property type="evidence" value="ECO:0007669"/>
    <property type="project" value="TreeGrafter"/>
</dbReference>
<evidence type="ECO:0000313" key="9">
    <source>
        <dbReference type="Proteomes" id="UP000291832"/>
    </source>
</evidence>
<sequence length="551" mass="57562">MRLGQAISSLLTEYGTRHIFGIPGVHTLELFRDISESGLRVVIPRHEQGAGFMADAYTRVSGRPGVCYLITGPGVLNALTPIAQAWHDSIPLLIIGSTVTREQLGAHRGTLHDTPDLAPVLRPFALISETVTNAERAAELIDEAFRRWETERPRPVYIGIPRDLLEEEVGELHRPVADPLAPTPLPEGASAESDAAAEALGDALGAIRTARRPIIIAGGGARHDGPAVRALAERLAAPVILTGNAKGLLPEAHPLNAGISLPFPRTQELATEADLVLALGTELSDFEVLFTGTPEPRLTNIVRVDIDPDVAHPDQSRPTLPLRVGAFIERALAELPGASHDGRAAGAARATAAQAGLAAARAADPHTPWIDAISRALPATAILTADSAQVAYQAHHFLPLDEPGRWLAPYGYGTLGPALPMAIGAALAAPESPVVALAGDGSALFTLTELATARDLGANLTFVIWDNGGYREIEVSFERAHIDPAGVRTTAHDLGAIAAGFGADVTLAGSPDELEAALRAATAQPGLSVLIARAPADFRVAADTLTSGAPA</sequence>
<dbReference type="Pfam" id="PF00205">
    <property type="entry name" value="TPP_enzyme_M"/>
    <property type="match status" value="1"/>
</dbReference>
<proteinExistence type="inferred from homology"/>
<organism evidence="8 9">
    <name type="scientific">Leucobacter luti</name>
    <dbReference type="NCBI Taxonomy" id="340320"/>
    <lineage>
        <taxon>Bacteria</taxon>
        <taxon>Bacillati</taxon>
        <taxon>Actinomycetota</taxon>
        <taxon>Actinomycetes</taxon>
        <taxon>Micrococcales</taxon>
        <taxon>Microbacteriaceae</taxon>
        <taxon>Leucobacter</taxon>
    </lineage>
</organism>
<dbReference type="GO" id="GO:0009099">
    <property type="term" value="P:L-valine biosynthetic process"/>
    <property type="evidence" value="ECO:0007669"/>
    <property type="project" value="TreeGrafter"/>
</dbReference>
<dbReference type="InterPro" id="IPR000399">
    <property type="entry name" value="TPP-bd_CS"/>
</dbReference>
<feature type="domain" description="Thiamine pyrophosphate enzyme TPP-binding" evidence="6">
    <location>
        <begin position="389"/>
        <end position="530"/>
    </location>
</feature>
<evidence type="ECO:0000256" key="1">
    <source>
        <dbReference type="ARBA" id="ARBA00001964"/>
    </source>
</evidence>
<dbReference type="CDD" id="cd00568">
    <property type="entry name" value="TPP_enzymes"/>
    <property type="match status" value="1"/>
</dbReference>
<feature type="domain" description="Thiamine pyrophosphate enzyme N-terminal TPP-binding" evidence="7">
    <location>
        <begin position="1"/>
        <end position="116"/>
    </location>
</feature>
<dbReference type="Pfam" id="PF02775">
    <property type="entry name" value="TPP_enzyme_C"/>
    <property type="match status" value="1"/>
</dbReference>
<comment type="caution">
    <text evidence="8">The sequence shown here is derived from an EMBL/GenBank/DDBJ whole genome shotgun (WGS) entry which is preliminary data.</text>
</comment>
<dbReference type="EMBL" id="SHKI01000004">
    <property type="protein sequence ID" value="RZT66263.1"/>
    <property type="molecule type" value="Genomic_DNA"/>
</dbReference>
<evidence type="ECO:0000259" key="6">
    <source>
        <dbReference type="Pfam" id="PF02775"/>
    </source>
</evidence>
<comment type="similarity">
    <text evidence="2 4">Belongs to the TPP enzyme family.</text>
</comment>
<dbReference type="GO" id="GO:0030976">
    <property type="term" value="F:thiamine pyrophosphate binding"/>
    <property type="evidence" value="ECO:0007669"/>
    <property type="project" value="InterPro"/>
</dbReference>
<evidence type="ECO:0000256" key="2">
    <source>
        <dbReference type="ARBA" id="ARBA00007812"/>
    </source>
</evidence>
<dbReference type="PANTHER" id="PTHR18968">
    <property type="entry name" value="THIAMINE PYROPHOSPHATE ENZYMES"/>
    <property type="match status" value="1"/>
</dbReference>
<dbReference type="InterPro" id="IPR029035">
    <property type="entry name" value="DHS-like_NAD/FAD-binding_dom"/>
</dbReference>
<reference evidence="8 9" key="1">
    <citation type="journal article" date="2015" name="Stand. Genomic Sci.">
        <title>Genomic Encyclopedia of Bacterial and Archaeal Type Strains, Phase III: the genomes of soil and plant-associated and newly described type strains.</title>
        <authorList>
            <person name="Whitman W.B."/>
            <person name="Woyke T."/>
            <person name="Klenk H.P."/>
            <person name="Zhou Y."/>
            <person name="Lilburn T.G."/>
            <person name="Beck B.J."/>
            <person name="De Vos P."/>
            <person name="Vandamme P."/>
            <person name="Eisen J.A."/>
            <person name="Garrity G."/>
            <person name="Hugenholtz P."/>
            <person name="Kyrpides N.C."/>
        </authorList>
    </citation>
    <scope>NUCLEOTIDE SEQUENCE [LARGE SCALE GENOMIC DNA]</scope>
    <source>
        <strain evidence="8 9">RF6</strain>
    </source>
</reference>
<evidence type="ECO:0000313" key="8">
    <source>
        <dbReference type="EMBL" id="RZT66263.1"/>
    </source>
</evidence>